<organism evidence="2 3">
    <name type="scientific">Microbulbifer echini</name>
    <dbReference type="NCBI Taxonomy" id="1529067"/>
    <lineage>
        <taxon>Bacteria</taxon>
        <taxon>Pseudomonadati</taxon>
        <taxon>Pseudomonadota</taxon>
        <taxon>Gammaproteobacteria</taxon>
        <taxon>Cellvibrionales</taxon>
        <taxon>Microbulbiferaceae</taxon>
        <taxon>Microbulbifer</taxon>
    </lineage>
</organism>
<evidence type="ECO:0000313" key="3">
    <source>
        <dbReference type="Proteomes" id="UP001569414"/>
    </source>
</evidence>
<feature type="transmembrane region" description="Helical" evidence="1">
    <location>
        <begin position="68"/>
        <end position="85"/>
    </location>
</feature>
<protein>
    <submittedName>
        <fullName evidence="2">DUF4870 family protein</fullName>
    </submittedName>
</protein>
<comment type="caution">
    <text evidence="2">The sequence shown here is derived from an EMBL/GenBank/DDBJ whole genome shotgun (WGS) entry which is preliminary data.</text>
</comment>
<gene>
    <name evidence="2" type="ORF">ACCI51_10715</name>
</gene>
<dbReference type="Proteomes" id="UP001569414">
    <property type="component" value="Unassembled WGS sequence"/>
</dbReference>
<keyword evidence="1" id="KW-1133">Transmembrane helix</keyword>
<name>A0ABV4NNQ4_9GAMM</name>
<sequence>MSEQYPTRSQEAREQSGRDLAIMVYLIQAISLFTAIPFFVGVLINYFKRSDVRGTLAESHFRWQIRTFWFWLLWTIVGSLTWWILGLGYLILAINWIWVIYRVIRGWLMLVDRRPAYDPMHY</sequence>
<keyword evidence="1" id="KW-0472">Membrane</keyword>
<evidence type="ECO:0000256" key="1">
    <source>
        <dbReference type="SAM" id="Phobius"/>
    </source>
</evidence>
<dbReference type="RefSeq" id="WP_299582294.1">
    <property type="nucleotide sequence ID" value="NZ_JBGMEL010000009.1"/>
</dbReference>
<keyword evidence="3" id="KW-1185">Reference proteome</keyword>
<proteinExistence type="predicted"/>
<keyword evidence="1" id="KW-0812">Transmembrane</keyword>
<reference evidence="2 3" key="1">
    <citation type="submission" date="2024-08" db="EMBL/GenBank/DDBJ databases">
        <authorList>
            <person name="Ishaq N."/>
        </authorList>
    </citation>
    <scope>NUCLEOTIDE SEQUENCE [LARGE SCALE GENOMIC DNA]</scope>
    <source>
        <strain evidence="2 3">JCM 30400</strain>
    </source>
</reference>
<accession>A0ABV4NNQ4</accession>
<dbReference type="EMBL" id="JBGMEL010000009">
    <property type="protein sequence ID" value="MFA0791017.1"/>
    <property type="molecule type" value="Genomic_DNA"/>
</dbReference>
<evidence type="ECO:0000313" key="2">
    <source>
        <dbReference type="EMBL" id="MFA0791017.1"/>
    </source>
</evidence>
<feature type="transmembrane region" description="Helical" evidence="1">
    <location>
        <begin position="20"/>
        <end position="47"/>
    </location>
</feature>